<keyword evidence="1" id="KW-0472">Membrane</keyword>
<dbReference type="SUPFAM" id="SSF54523">
    <property type="entry name" value="Pili subunits"/>
    <property type="match status" value="1"/>
</dbReference>
<dbReference type="Gene3D" id="3.30.700.10">
    <property type="entry name" value="Glycoprotein, Type 4 Pilin"/>
    <property type="match status" value="1"/>
</dbReference>
<evidence type="ECO:0008006" key="4">
    <source>
        <dbReference type="Google" id="ProtNLM"/>
    </source>
</evidence>
<name>A0A844G3P6_9BACT</name>
<evidence type="ECO:0000313" key="2">
    <source>
        <dbReference type="EMBL" id="MST97976.1"/>
    </source>
</evidence>
<dbReference type="InterPro" id="IPR045584">
    <property type="entry name" value="Pilin-like"/>
</dbReference>
<feature type="transmembrane region" description="Helical" evidence="1">
    <location>
        <begin position="12"/>
        <end position="35"/>
    </location>
</feature>
<dbReference type="PANTHER" id="PTHR30093">
    <property type="entry name" value="GENERAL SECRETION PATHWAY PROTEIN G"/>
    <property type="match status" value="1"/>
</dbReference>
<dbReference type="PANTHER" id="PTHR30093:SF2">
    <property type="entry name" value="TYPE II SECRETION SYSTEM PROTEIN H"/>
    <property type="match status" value="1"/>
</dbReference>
<keyword evidence="1" id="KW-0812">Transmembrane</keyword>
<keyword evidence="1" id="KW-1133">Transmembrane helix</keyword>
<gene>
    <name evidence="2" type="ORF">FYJ85_13095</name>
</gene>
<reference evidence="2 3" key="1">
    <citation type="submission" date="2019-08" db="EMBL/GenBank/DDBJ databases">
        <title>In-depth cultivation of the pig gut microbiome towards novel bacterial diversity and tailored functional studies.</title>
        <authorList>
            <person name="Wylensek D."/>
            <person name="Hitch T.C.A."/>
            <person name="Clavel T."/>
        </authorList>
    </citation>
    <scope>NUCLEOTIDE SEQUENCE [LARGE SCALE GENOMIC DNA]</scope>
    <source>
        <strain evidence="2 3">BBE-744-WT-12</strain>
    </source>
</reference>
<comment type="caution">
    <text evidence="2">The sequence shown here is derived from an EMBL/GenBank/DDBJ whole genome shotgun (WGS) entry which is preliminary data.</text>
</comment>
<protein>
    <recommendedName>
        <fullName evidence="4">Prepilin-type N-terminal cleavage/methylation domain-containing protein/prepilin-type processing-associated H-X9-DG protein</fullName>
    </recommendedName>
</protein>
<organism evidence="2 3">
    <name type="scientific">Victivallis lenta</name>
    <dbReference type="NCBI Taxonomy" id="2606640"/>
    <lineage>
        <taxon>Bacteria</taxon>
        <taxon>Pseudomonadati</taxon>
        <taxon>Lentisphaerota</taxon>
        <taxon>Lentisphaeria</taxon>
        <taxon>Victivallales</taxon>
        <taxon>Victivallaceae</taxon>
        <taxon>Victivallis</taxon>
    </lineage>
</organism>
<sequence length="228" mass="25702">MINQVKCVRKFTLIELLTVVAIVTVLAGMLIPVLFGARAAARQIKCTGNLKSFTQAGALYAESFSDYWIPPANPAWYDRIEFRRLVGASVKPKNSLENAESAFPAGMLCPESSAVRFNRPFAYFSYGVTLDNLSEENYRRYAFRLPRIRKPSGAAAWFDAVGVYATTNSNCFTEQENEIPNGRIIYRHRKMLNAGFFDGHVASLSPGIVAKHWDSRLSQFNRYFYEGN</sequence>
<keyword evidence="3" id="KW-1185">Reference proteome</keyword>
<evidence type="ECO:0000256" key="1">
    <source>
        <dbReference type="SAM" id="Phobius"/>
    </source>
</evidence>
<evidence type="ECO:0000313" key="3">
    <source>
        <dbReference type="Proteomes" id="UP000435649"/>
    </source>
</evidence>
<proteinExistence type="predicted"/>
<dbReference type="EMBL" id="VUNS01000014">
    <property type="protein sequence ID" value="MST97976.1"/>
    <property type="molecule type" value="Genomic_DNA"/>
</dbReference>
<dbReference type="AlphaFoldDB" id="A0A844G3P6"/>
<accession>A0A844G3P6</accession>
<dbReference type="Proteomes" id="UP000435649">
    <property type="component" value="Unassembled WGS sequence"/>
</dbReference>